<proteinExistence type="predicted"/>
<accession>A0ABR4C9E1</accession>
<evidence type="ECO:0000313" key="1">
    <source>
        <dbReference type="EMBL" id="KAL2066562.1"/>
    </source>
</evidence>
<comment type="caution">
    <text evidence="1">The sequence shown here is derived from an EMBL/GenBank/DDBJ whole genome shotgun (WGS) entry which is preliminary data.</text>
</comment>
<reference evidence="1 2" key="1">
    <citation type="journal article" date="2024" name="Commun. Biol.">
        <title>Comparative genomic analysis of thermophilic fungi reveals convergent evolutionary adaptations and gene losses.</title>
        <authorList>
            <person name="Steindorff A.S."/>
            <person name="Aguilar-Pontes M.V."/>
            <person name="Robinson A.J."/>
            <person name="Andreopoulos B."/>
            <person name="LaButti K."/>
            <person name="Kuo A."/>
            <person name="Mondo S."/>
            <person name="Riley R."/>
            <person name="Otillar R."/>
            <person name="Haridas S."/>
            <person name="Lipzen A."/>
            <person name="Grimwood J."/>
            <person name="Schmutz J."/>
            <person name="Clum A."/>
            <person name="Reid I.D."/>
            <person name="Moisan M.C."/>
            <person name="Butler G."/>
            <person name="Nguyen T.T.M."/>
            <person name="Dewar K."/>
            <person name="Conant G."/>
            <person name="Drula E."/>
            <person name="Henrissat B."/>
            <person name="Hansel C."/>
            <person name="Singer S."/>
            <person name="Hutchinson M.I."/>
            <person name="de Vries R.P."/>
            <person name="Natvig D.O."/>
            <person name="Powell A.J."/>
            <person name="Tsang A."/>
            <person name="Grigoriev I.V."/>
        </authorList>
    </citation>
    <scope>NUCLEOTIDE SEQUENCE [LARGE SCALE GENOMIC DNA]</scope>
    <source>
        <strain evidence="1 2">CBS 494.80</strain>
    </source>
</reference>
<dbReference type="EMBL" id="JAZHXI010000011">
    <property type="protein sequence ID" value="KAL2066562.1"/>
    <property type="molecule type" value="Genomic_DNA"/>
</dbReference>
<sequence length="128" mass="14506">MGSRNHFCLFRPSRHDIAQYDTPFLFLSPFIPDIVFGTTTDDHLWPLVKSIRMHSSSSSSASSQRFDISLLYHILLDGWIALRLLDSPHYLQIFLCLIRMSDSESGGNEETKAIQDGCIRLPFCNLGG</sequence>
<protein>
    <submittedName>
        <fullName evidence="1">Uncharacterized protein</fullName>
    </submittedName>
</protein>
<dbReference type="Proteomes" id="UP001595075">
    <property type="component" value="Unassembled WGS sequence"/>
</dbReference>
<keyword evidence="2" id="KW-1185">Reference proteome</keyword>
<organism evidence="1 2">
    <name type="scientific">Oculimacula yallundae</name>
    <dbReference type="NCBI Taxonomy" id="86028"/>
    <lineage>
        <taxon>Eukaryota</taxon>
        <taxon>Fungi</taxon>
        <taxon>Dikarya</taxon>
        <taxon>Ascomycota</taxon>
        <taxon>Pezizomycotina</taxon>
        <taxon>Leotiomycetes</taxon>
        <taxon>Helotiales</taxon>
        <taxon>Ploettnerulaceae</taxon>
        <taxon>Oculimacula</taxon>
    </lineage>
</organism>
<evidence type="ECO:0000313" key="2">
    <source>
        <dbReference type="Proteomes" id="UP001595075"/>
    </source>
</evidence>
<gene>
    <name evidence="1" type="ORF">VTL71DRAFT_2633</name>
</gene>
<name>A0ABR4C9E1_9HELO</name>